<evidence type="ECO:0000313" key="6">
    <source>
        <dbReference type="EMBL" id="ADP80666.1"/>
    </source>
</evidence>
<proteinExistence type="inferred from homology"/>
<keyword evidence="3" id="KW-0520">NAD</keyword>
<dbReference type="InterPro" id="IPR020904">
    <property type="entry name" value="Sc_DH/Rdtase_CS"/>
</dbReference>
<dbReference type="Proteomes" id="UP000002484">
    <property type="component" value="Chromosome"/>
</dbReference>
<dbReference type="CDD" id="cd05233">
    <property type="entry name" value="SDR_c"/>
    <property type="match status" value="1"/>
</dbReference>
<evidence type="ECO:0000313" key="7">
    <source>
        <dbReference type="Proteomes" id="UP000002484"/>
    </source>
</evidence>
<dbReference type="eggNOG" id="COG1028">
    <property type="taxonomic scope" value="Bacteria"/>
</dbReference>
<dbReference type="PRINTS" id="PR00081">
    <property type="entry name" value="GDHRDH"/>
</dbReference>
<dbReference type="AlphaFoldDB" id="E3J568"/>
<dbReference type="EMBL" id="CP002299">
    <property type="protein sequence ID" value="ADP80666.1"/>
    <property type="molecule type" value="Genomic_DNA"/>
</dbReference>
<dbReference type="STRING" id="298654.FraEuI1c_2633"/>
<dbReference type="InterPro" id="IPR002347">
    <property type="entry name" value="SDR_fam"/>
</dbReference>
<reference evidence="6 7" key="1">
    <citation type="submission" date="2010-10" db="EMBL/GenBank/DDBJ databases">
        <title>Complete sequence of Frankia sp. EuI1c.</title>
        <authorList>
            <consortium name="US DOE Joint Genome Institute"/>
            <person name="Lucas S."/>
            <person name="Copeland A."/>
            <person name="Lapidus A."/>
            <person name="Cheng J.-F."/>
            <person name="Bruce D."/>
            <person name="Goodwin L."/>
            <person name="Pitluck S."/>
            <person name="Chertkov O."/>
            <person name="Detter J.C."/>
            <person name="Han C."/>
            <person name="Tapia R."/>
            <person name="Land M."/>
            <person name="Hauser L."/>
            <person name="Jeffries C."/>
            <person name="Kyrpides N."/>
            <person name="Ivanova N."/>
            <person name="Mikhailova N."/>
            <person name="Beauchemin N."/>
            <person name="Sen A."/>
            <person name="Sur S.A."/>
            <person name="Gtari M."/>
            <person name="Wall L."/>
            <person name="Tisa L."/>
            <person name="Woyke T."/>
        </authorList>
    </citation>
    <scope>NUCLEOTIDE SEQUENCE [LARGE SCALE GENOMIC DNA]</scope>
    <source>
        <strain evidence="7">DSM 45817 / CECT 9037 / EuI1c</strain>
    </source>
</reference>
<evidence type="ECO:0000256" key="2">
    <source>
        <dbReference type="ARBA" id="ARBA00023002"/>
    </source>
</evidence>
<dbReference type="PRINTS" id="PR00080">
    <property type="entry name" value="SDRFAMILY"/>
</dbReference>
<organism evidence="6 7">
    <name type="scientific">Pseudofrankia inefficax (strain DSM 45817 / CECT 9037 / DDB 130130 / EuI1c)</name>
    <name type="common">Frankia inefficax</name>
    <dbReference type="NCBI Taxonomy" id="298654"/>
    <lineage>
        <taxon>Bacteria</taxon>
        <taxon>Bacillati</taxon>
        <taxon>Actinomycetota</taxon>
        <taxon>Actinomycetes</taxon>
        <taxon>Frankiales</taxon>
        <taxon>Frankiaceae</taxon>
        <taxon>Pseudofrankia</taxon>
    </lineage>
</organism>
<comment type="similarity">
    <text evidence="1">Belongs to the short-chain dehydrogenases/reductases (SDR) family.</text>
</comment>
<keyword evidence="2" id="KW-0560">Oxidoreductase</keyword>
<evidence type="ECO:0000256" key="4">
    <source>
        <dbReference type="ARBA" id="ARBA00023098"/>
    </source>
</evidence>
<dbReference type="KEGG" id="fri:FraEuI1c_2633"/>
<dbReference type="PROSITE" id="PS00061">
    <property type="entry name" value="ADH_SHORT"/>
    <property type="match status" value="1"/>
</dbReference>
<dbReference type="GO" id="GO:0016491">
    <property type="term" value="F:oxidoreductase activity"/>
    <property type="evidence" value="ECO:0007669"/>
    <property type="project" value="UniProtKB-KW"/>
</dbReference>
<sequence>MGEQMRAQAGQPGVLKGQPGVLRNKVAVITGATSGIGAATAAVFLAEGASVVIGGRRKDVGEALAAELGPRARFTAADVRVEADVEALMATAVDEFGGLDVLVNNAGVGVAKPLPLPEADYAAFLDTLAVHAGGMFLGIKHAARIMVPRGSGSIINMSSIGGHRAGWSDISYSTAKAGVHQLTRSAAVELGLRGIRVNSISPGPIPTGIFAKNAGVDADRADRTAAALEPLFVEALASHQSLRRAGRVEDVAAAALWLASDASSFVTGQDLGVDGGIAAGRPISVAVTERRLLAEAFSSLPD</sequence>
<keyword evidence="7" id="KW-1185">Reference proteome</keyword>
<dbReference type="PANTHER" id="PTHR43180">
    <property type="entry name" value="3-OXOACYL-(ACYL-CARRIER-PROTEIN) REDUCTASE (AFU_ORTHOLOGUE AFUA_6G11210)"/>
    <property type="match status" value="1"/>
</dbReference>
<accession>E3J568</accession>
<dbReference type="FunFam" id="3.40.50.720:FF:000084">
    <property type="entry name" value="Short-chain dehydrogenase reductase"/>
    <property type="match status" value="1"/>
</dbReference>
<dbReference type="RefSeq" id="WP_013423784.1">
    <property type="nucleotide sequence ID" value="NC_014666.1"/>
</dbReference>
<name>E3J568_PSEI1</name>
<dbReference type="InterPro" id="IPR036291">
    <property type="entry name" value="NAD(P)-bd_dom_sf"/>
</dbReference>
<keyword evidence="5" id="KW-0753">Steroid metabolism</keyword>
<evidence type="ECO:0000256" key="1">
    <source>
        <dbReference type="ARBA" id="ARBA00006484"/>
    </source>
</evidence>
<dbReference type="SUPFAM" id="SSF51735">
    <property type="entry name" value="NAD(P)-binding Rossmann-fold domains"/>
    <property type="match status" value="1"/>
</dbReference>
<gene>
    <name evidence="6" type="ordered locus">FraEuI1c_2633</name>
</gene>
<dbReference type="Gene3D" id="3.40.50.720">
    <property type="entry name" value="NAD(P)-binding Rossmann-like Domain"/>
    <property type="match status" value="1"/>
</dbReference>
<protein>
    <submittedName>
        <fullName evidence="6">Short-chain dehydrogenase/reductase SDR</fullName>
    </submittedName>
</protein>
<dbReference type="InParanoid" id="E3J568"/>
<evidence type="ECO:0000256" key="3">
    <source>
        <dbReference type="ARBA" id="ARBA00023027"/>
    </source>
</evidence>
<dbReference type="HOGENOM" id="CLU_010194_1_0_11"/>
<dbReference type="Pfam" id="PF13561">
    <property type="entry name" value="adh_short_C2"/>
    <property type="match status" value="1"/>
</dbReference>
<keyword evidence="4" id="KW-0443">Lipid metabolism</keyword>
<dbReference type="GO" id="GO:0008202">
    <property type="term" value="P:steroid metabolic process"/>
    <property type="evidence" value="ECO:0007669"/>
    <property type="project" value="UniProtKB-KW"/>
</dbReference>
<evidence type="ECO:0000256" key="5">
    <source>
        <dbReference type="ARBA" id="ARBA00023221"/>
    </source>
</evidence>
<dbReference type="PANTHER" id="PTHR43180:SF28">
    <property type="entry name" value="NAD(P)-BINDING ROSSMANN-FOLD SUPERFAMILY PROTEIN"/>
    <property type="match status" value="1"/>
</dbReference>